<accession>A0A8J4C8Q5</accession>
<comment type="caution">
    <text evidence="3">The sequence shown here is derived from an EMBL/GenBank/DDBJ whole genome shotgun (WGS) entry which is preliminary data.</text>
</comment>
<reference evidence="3" key="1">
    <citation type="journal article" date="2021" name="Proc. Natl. Acad. Sci. U.S.A.">
        <title>Three genomes in the algal genus Volvox reveal the fate of a haploid sex-determining region after a transition to homothallism.</title>
        <authorList>
            <person name="Yamamoto K."/>
            <person name="Hamaji T."/>
            <person name="Kawai-Toyooka H."/>
            <person name="Matsuzaki R."/>
            <person name="Takahashi F."/>
            <person name="Nishimura Y."/>
            <person name="Kawachi M."/>
            <person name="Noguchi H."/>
            <person name="Minakuchi Y."/>
            <person name="Umen J.G."/>
            <person name="Toyoda A."/>
            <person name="Nozaki H."/>
        </authorList>
    </citation>
    <scope>NUCLEOTIDE SEQUENCE</scope>
    <source>
        <strain evidence="3">NIES-3785</strain>
    </source>
</reference>
<feature type="compositionally biased region" description="Acidic residues" evidence="2">
    <location>
        <begin position="414"/>
        <end position="426"/>
    </location>
</feature>
<protein>
    <submittedName>
        <fullName evidence="3">Uncharacterized protein</fullName>
    </submittedName>
</protein>
<feature type="compositionally biased region" description="Basic and acidic residues" evidence="2">
    <location>
        <begin position="232"/>
        <end position="242"/>
    </location>
</feature>
<feature type="compositionally biased region" description="Low complexity" evidence="2">
    <location>
        <begin position="166"/>
        <end position="196"/>
    </location>
</feature>
<dbReference type="AlphaFoldDB" id="A0A8J4C8Q5"/>
<feature type="compositionally biased region" description="Low complexity" evidence="2">
    <location>
        <begin position="125"/>
        <end position="137"/>
    </location>
</feature>
<gene>
    <name evidence="3" type="ORF">Vretimale_4954</name>
</gene>
<feature type="compositionally biased region" description="Gly residues" evidence="2">
    <location>
        <begin position="315"/>
        <end position="338"/>
    </location>
</feature>
<feature type="region of interest" description="Disordered" evidence="2">
    <location>
        <begin position="102"/>
        <end position="426"/>
    </location>
</feature>
<feature type="compositionally biased region" description="Polar residues" evidence="2">
    <location>
        <begin position="265"/>
        <end position="275"/>
    </location>
</feature>
<sequence length="426" mass="43321">MSGRFQTHTVASEGAELDDNYQKMVADIEEQTQRSGWLFGRGAFDKGDLQYLRDFNNSLRYKEVEIEDKERELWERERARVEAEAAAAAAAAAQQAVALTRRSSGGSVPGAFSGLRGPPGLSSRPAPLLLPVKVKPAGSKQHHTPQSVSSPAMGGLPSCKRARTDPAVSGGNAPSSPPSTTTGLATAPTATLPLRSIKSEPSPGDASNFHSADARPGAADSGGARQVATTDADLRGNYEAREQQVTNTRSQLAPDVSCPGADQGPSGSQATSSERGTGRDGAVFGLATLLGGYGSEDEDEGEEGADGRHSRGGADGDGTGGSSIGGSGDGGVGKGSADGGAKVQNEGAELQRGSGGLEGSSGKVGAAMGGAVSKLPPPVGLLSPEELLGDPRVLSEGLVATRPKQQDVQGGDAWDSEEMQSSDSDA</sequence>
<organism evidence="3 4">
    <name type="scientific">Volvox reticuliferus</name>
    <dbReference type="NCBI Taxonomy" id="1737510"/>
    <lineage>
        <taxon>Eukaryota</taxon>
        <taxon>Viridiplantae</taxon>
        <taxon>Chlorophyta</taxon>
        <taxon>core chlorophytes</taxon>
        <taxon>Chlorophyceae</taxon>
        <taxon>CS clade</taxon>
        <taxon>Chlamydomonadales</taxon>
        <taxon>Volvocaceae</taxon>
        <taxon>Volvox</taxon>
    </lineage>
</organism>
<dbReference type="EMBL" id="BNCQ01000007">
    <property type="protein sequence ID" value="GIL99916.1"/>
    <property type="molecule type" value="Genomic_DNA"/>
</dbReference>
<proteinExistence type="predicted"/>
<dbReference type="OrthoDB" id="546543at2759"/>
<evidence type="ECO:0000256" key="1">
    <source>
        <dbReference type="SAM" id="Coils"/>
    </source>
</evidence>
<evidence type="ECO:0000313" key="3">
    <source>
        <dbReference type="EMBL" id="GIL99916.1"/>
    </source>
</evidence>
<evidence type="ECO:0000256" key="2">
    <source>
        <dbReference type="SAM" id="MobiDB-lite"/>
    </source>
</evidence>
<feature type="coiled-coil region" evidence="1">
    <location>
        <begin position="52"/>
        <end position="96"/>
    </location>
</feature>
<dbReference type="Proteomes" id="UP000722791">
    <property type="component" value="Unassembled WGS sequence"/>
</dbReference>
<feature type="compositionally biased region" description="Acidic residues" evidence="2">
    <location>
        <begin position="295"/>
        <end position="304"/>
    </location>
</feature>
<feature type="compositionally biased region" description="Basic and acidic residues" evidence="2">
    <location>
        <begin position="305"/>
        <end position="314"/>
    </location>
</feature>
<name>A0A8J4C8Q5_9CHLO</name>
<keyword evidence="1" id="KW-0175">Coiled coil</keyword>
<evidence type="ECO:0000313" key="4">
    <source>
        <dbReference type="Proteomes" id="UP000722791"/>
    </source>
</evidence>